<dbReference type="AlphaFoldDB" id="A0AAU8STN1"/>
<organism evidence="1 2">
    <name type="scientific">Paraburkholderia fungorum</name>
    <dbReference type="NCBI Taxonomy" id="134537"/>
    <lineage>
        <taxon>Bacteria</taxon>
        <taxon>Pseudomonadati</taxon>
        <taxon>Pseudomonadota</taxon>
        <taxon>Betaproteobacteria</taxon>
        <taxon>Burkholderiales</taxon>
        <taxon>Burkholderiaceae</taxon>
        <taxon>Paraburkholderia</taxon>
    </lineage>
</organism>
<dbReference type="Proteomes" id="UP000032614">
    <property type="component" value="Chromosome 3"/>
</dbReference>
<gene>
    <name evidence="1" type="ORF">OI25_7686</name>
</gene>
<protein>
    <submittedName>
        <fullName evidence="1">Uncharacterized protein</fullName>
    </submittedName>
</protein>
<name>A0AAU8STN1_9BURK</name>
<evidence type="ECO:0000313" key="1">
    <source>
        <dbReference type="EMBL" id="AJZ57107.1"/>
    </source>
</evidence>
<proteinExistence type="predicted"/>
<dbReference type="EMBL" id="CP010025">
    <property type="protein sequence ID" value="AJZ57107.1"/>
    <property type="molecule type" value="Genomic_DNA"/>
</dbReference>
<accession>A0AAU8STN1</accession>
<evidence type="ECO:0000313" key="2">
    <source>
        <dbReference type="Proteomes" id="UP000032614"/>
    </source>
</evidence>
<reference evidence="1 2" key="1">
    <citation type="journal article" date="2015" name="Genome Announc.">
        <title>Complete genome sequences for 59 burkholderia isolates, both pathogenic and near neighbor.</title>
        <authorList>
            <person name="Johnson S.L."/>
            <person name="Bishop-Lilly K.A."/>
            <person name="Ladner J.T."/>
            <person name="Daligault H.E."/>
            <person name="Davenport K.W."/>
            <person name="Jaissle J."/>
            <person name="Frey K.G."/>
            <person name="Koroleva G.I."/>
            <person name="Bruce D.C."/>
            <person name="Coyne S.R."/>
            <person name="Broomall S.M."/>
            <person name="Li P.E."/>
            <person name="Teshima H."/>
            <person name="Gibbons H.S."/>
            <person name="Palacios G.F."/>
            <person name="Rosenzweig C.N."/>
            <person name="Redden C.L."/>
            <person name="Xu Y."/>
            <person name="Minogue T.D."/>
            <person name="Chain P.S."/>
        </authorList>
    </citation>
    <scope>NUCLEOTIDE SEQUENCE [LARGE SCALE GENOMIC DNA]</scope>
    <source>
        <strain evidence="1 2">ATCC BAA-463</strain>
    </source>
</reference>
<sequence>MGERALNSATHRLLAGLLKRQAVPFRFVSLNWTINVDGGTRNWMADQWSEPAG</sequence>
<dbReference type="KEGG" id="bfn:OI25_7686"/>